<dbReference type="GO" id="GO:0022857">
    <property type="term" value="F:transmembrane transporter activity"/>
    <property type="evidence" value="ECO:0007669"/>
    <property type="project" value="InterPro"/>
</dbReference>
<feature type="transmembrane region" description="Helical" evidence="5">
    <location>
        <begin position="343"/>
        <end position="361"/>
    </location>
</feature>
<proteinExistence type="predicted"/>
<dbReference type="OrthoDB" id="6416707at2759"/>
<sequence>MEKQNASVKVAEKKEDIMNLVKGEGPWQRKILLVIMLIAVPLASHNLAMSFFAPNLDHWCARPPGSNLSVEEWKDLALPPHDRHCSRYKFIYFTDHGKEFFTNFTSSEVVPCDSWEYDDSIYVSSVLSEWNLVCDREWFISLSKSIFIAGYMCSVTVFGFLADKFGRRPIVAACNVIALIAAIICACSTSFFMFAIARFFIAVGVSGAFNTAFVLLMEIIGPEYRSKYGLIVNLGWNFGYISLPGVARLLRDWFWIQLFITVPNILLLSTWWLLPESPRWLLTHGKVDLALEVLSKAGKTNGINFEDVKFKVEEAISKTSKEHENENASANVLQLLKPGLWKTTLIIFYNWCVIAFVYYGISYNTNELAGDPFLNFALYGLIEIPANILSLFAIQYKGRRNPTAITLAAAGASCLLIYFIPDDPWWLGVSLSLFGKFCISCAFGIIYVFTAEIFPTIVRNVGLGSASVSARVGSIIAPFVRELGKATHPVVPQIFFGILAAIGGFLVLFLPETNNCSVPDTFKDMAEISRKGHPDKKTETVLALQEVDKKELTE</sequence>
<feature type="transmembrane region" description="Helical" evidence="5">
    <location>
        <begin position="169"/>
        <end position="193"/>
    </location>
</feature>
<comment type="subcellular location">
    <subcellularLocation>
        <location evidence="1">Membrane</location>
        <topology evidence="1">Multi-pass membrane protein</topology>
    </subcellularLocation>
</comment>
<dbReference type="AlphaFoldDB" id="A0A8X6YDE6"/>
<organism evidence="7 8">
    <name type="scientific">Trichonephila inaurata madagascariensis</name>
    <dbReference type="NCBI Taxonomy" id="2747483"/>
    <lineage>
        <taxon>Eukaryota</taxon>
        <taxon>Metazoa</taxon>
        <taxon>Ecdysozoa</taxon>
        <taxon>Arthropoda</taxon>
        <taxon>Chelicerata</taxon>
        <taxon>Arachnida</taxon>
        <taxon>Araneae</taxon>
        <taxon>Araneomorphae</taxon>
        <taxon>Entelegynae</taxon>
        <taxon>Araneoidea</taxon>
        <taxon>Nephilidae</taxon>
        <taxon>Trichonephila</taxon>
        <taxon>Trichonephila inaurata</taxon>
    </lineage>
</organism>
<comment type="caution">
    <text evidence="7">The sequence shown here is derived from an EMBL/GenBank/DDBJ whole genome shotgun (WGS) entry which is preliminary data.</text>
</comment>
<feature type="transmembrane region" description="Helical" evidence="5">
    <location>
        <begin position="138"/>
        <end position="162"/>
    </location>
</feature>
<protein>
    <submittedName>
        <fullName evidence="7">Organic cation transporter protein</fullName>
    </submittedName>
</protein>
<feature type="transmembrane region" description="Helical" evidence="5">
    <location>
        <begin position="228"/>
        <end position="247"/>
    </location>
</feature>
<accession>A0A8X6YDE6</accession>
<feature type="transmembrane region" description="Helical" evidence="5">
    <location>
        <begin position="461"/>
        <end position="480"/>
    </location>
</feature>
<feature type="domain" description="Major facilitator superfamily (MFS) profile" evidence="6">
    <location>
        <begin position="91"/>
        <end position="515"/>
    </location>
</feature>
<reference evidence="7" key="1">
    <citation type="submission" date="2020-08" db="EMBL/GenBank/DDBJ databases">
        <title>Multicomponent nature underlies the extraordinary mechanical properties of spider dragline silk.</title>
        <authorList>
            <person name="Kono N."/>
            <person name="Nakamura H."/>
            <person name="Mori M."/>
            <person name="Yoshida Y."/>
            <person name="Ohtoshi R."/>
            <person name="Malay A.D."/>
            <person name="Moran D.A.P."/>
            <person name="Tomita M."/>
            <person name="Numata K."/>
            <person name="Arakawa K."/>
        </authorList>
    </citation>
    <scope>NUCLEOTIDE SEQUENCE</scope>
</reference>
<dbReference type="InterPro" id="IPR036259">
    <property type="entry name" value="MFS_trans_sf"/>
</dbReference>
<keyword evidence="2 5" id="KW-0812">Transmembrane</keyword>
<feature type="transmembrane region" description="Helical" evidence="5">
    <location>
        <begin position="426"/>
        <end position="449"/>
    </location>
</feature>
<evidence type="ECO:0000256" key="5">
    <source>
        <dbReference type="SAM" id="Phobius"/>
    </source>
</evidence>
<feature type="transmembrane region" description="Helical" evidence="5">
    <location>
        <begin position="373"/>
        <end position="394"/>
    </location>
</feature>
<feature type="transmembrane region" description="Helical" evidence="5">
    <location>
        <begin position="253"/>
        <end position="274"/>
    </location>
</feature>
<evidence type="ECO:0000256" key="3">
    <source>
        <dbReference type="ARBA" id="ARBA00022989"/>
    </source>
</evidence>
<dbReference type="GO" id="GO:0016020">
    <property type="term" value="C:membrane"/>
    <property type="evidence" value="ECO:0007669"/>
    <property type="project" value="UniProtKB-SubCell"/>
</dbReference>
<dbReference type="PANTHER" id="PTHR24064">
    <property type="entry name" value="SOLUTE CARRIER FAMILY 22 MEMBER"/>
    <property type="match status" value="1"/>
</dbReference>
<feature type="transmembrane region" description="Helical" evidence="5">
    <location>
        <begin position="199"/>
        <end position="216"/>
    </location>
</feature>
<dbReference type="PROSITE" id="PS50850">
    <property type="entry name" value="MFS"/>
    <property type="match status" value="1"/>
</dbReference>
<dbReference type="Gene3D" id="1.20.1250.20">
    <property type="entry name" value="MFS general substrate transporter like domains"/>
    <property type="match status" value="1"/>
</dbReference>
<keyword evidence="8" id="KW-1185">Reference proteome</keyword>
<dbReference type="CDD" id="cd17317">
    <property type="entry name" value="MFS_SLC22"/>
    <property type="match status" value="1"/>
</dbReference>
<dbReference type="Pfam" id="PF00083">
    <property type="entry name" value="Sugar_tr"/>
    <property type="match status" value="1"/>
</dbReference>
<evidence type="ECO:0000313" key="8">
    <source>
        <dbReference type="Proteomes" id="UP000886998"/>
    </source>
</evidence>
<dbReference type="SUPFAM" id="SSF103473">
    <property type="entry name" value="MFS general substrate transporter"/>
    <property type="match status" value="1"/>
</dbReference>
<evidence type="ECO:0000256" key="2">
    <source>
        <dbReference type="ARBA" id="ARBA00022692"/>
    </source>
</evidence>
<feature type="transmembrane region" description="Helical" evidence="5">
    <location>
        <begin position="492"/>
        <end position="510"/>
    </location>
</feature>
<dbReference type="InterPro" id="IPR020846">
    <property type="entry name" value="MFS_dom"/>
</dbReference>
<dbReference type="Proteomes" id="UP000886998">
    <property type="component" value="Unassembled WGS sequence"/>
</dbReference>
<evidence type="ECO:0000313" key="7">
    <source>
        <dbReference type="EMBL" id="GFY70841.1"/>
    </source>
</evidence>
<dbReference type="EMBL" id="BMAV01018443">
    <property type="protein sequence ID" value="GFY70841.1"/>
    <property type="molecule type" value="Genomic_DNA"/>
</dbReference>
<evidence type="ECO:0000256" key="1">
    <source>
        <dbReference type="ARBA" id="ARBA00004141"/>
    </source>
</evidence>
<keyword evidence="4 5" id="KW-0472">Membrane</keyword>
<keyword evidence="3 5" id="KW-1133">Transmembrane helix</keyword>
<feature type="transmembrane region" description="Helical" evidence="5">
    <location>
        <begin position="401"/>
        <end position="420"/>
    </location>
</feature>
<dbReference type="InterPro" id="IPR005828">
    <property type="entry name" value="MFS_sugar_transport-like"/>
</dbReference>
<evidence type="ECO:0000259" key="6">
    <source>
        <dbReference type="PROSITE" id="PS50850"/>
    </source>
</evidence>
<name>A0A8X6YDE6_9ARAC</name>
<feature type="transmembrane region" description="Helical" evidence="5">
    <location>
        <begin position="31"/>
        <end position="53"/>
    </location>
</feature>
<gene>
    <name evidence="7" type="primary">Orct</name>
    <name evidence="7" type="ORF">TNIN_413991</name>
</gene>
<evidence type="ECO:0000256" key="4">
    <source>
        <dbReference type="ARBA" id="ARBA00023136"/>
    </source>
</evidence>